<reference evidence="24" key="3">
    <citation type="submission" date="2025-09" db="UniProtKB">
        <authorList>
            <consortium name="Ensembl"/>
        </authorList>
    </citation>
    <scope>IDENTIFICATION</scope>
</reference>
<dbReference type="PROSITE" id="PS00663">
    <property type="entry name" value="VINCULIN_1"/>
    <property type="match status" value="1"/>
</dbReference>
<dbReference type="FunFam" id="1.20.120.230:FF:000010">
    <property type="entry name" value="Vinculin a"/>
    <property type="match status" value="1"/>
</dbReference>
<dbReference type="PANTHER" id="PTHR46180">
    <property type="entry name" value="VINCULIN"/>
    <property type="match status" value="1"/>
</dbReference>
<dbReference type="FunFam" id="1.20.120.810:FF:000003">
    <property type="entry name" value="Vinculin b"/>
    <property type="match status" value="1"/>
</dbReference>
<keyword evidence="22" id="KW-0175">Coiled coil</keyword>
<evidence type="ECO:0000256" key="23">
    <source>
        <dbReference type="SAM" id="MobiDB-lite"/>
    </source>
</evidence>
<evidence type="ECO:0000256" key="6">
    <source>
        <dbReference type="ARBA" id="ARBA00008376"/>
    </source>
</evidence>
<keyword evidence="18" id="KW-0966">Cell projection</keyword>
<feature type="coiled-coil region" evidence="22">
    <location>
        <begin position="360"/>
        <end position="387"/>
    </location>
</feature>
<evidence type="ECO:0000256" key="22">
    <source>
        <dbReference type="SAM" id="Coils"/>
    </source>
</evidence>
<keyword evidence="17" id="KW-0206">Cytoskeleton</keyword>
<keyword evidence="15" id="KW-0564">Palmitate</keyword>
<dbReference type="FunFam" id="1.20.120.230:FF:000013">
    <property type="entry name" value="Vinculin b"/>
    <property type="match status" value="1"/>
</dbReference>
<keyword evidence="10" id="KW-0597">Phosphoprotein</keyword>
<keyword evidence="19" id="KW-0449">Lipoprotein</keyword>
<comment type="function">
    <text evidence="20">Actin filament (F-actin)-binding protein involved in cell-matrix adhesion and cell-cell adhesion. Regulates cell-surface E-cadherin expression and potentiates mechanosensing by the E-cadherin complex. May also play important roles in cell morphology and locomotion.</text>
</comment>
<dbReference type="GO" id="GO:0002102">
    <property type="term" value="C:podosome"/>
    <property type="evidence" value="ECO:0007669"/>
    <property type="project" value="UniProtKB-SubCell"/>
</dbReference>
<keyword evidence="9" id="KW-0963">Cytoplasm</keyword>
<dbReference type="GO" id="GO:0030016">
    <property type="term" value="C:myofibril"/>
    <property type="evidence" value="ECO:0007669"/>
    <property type="project" value="UniProtKB-ARBA"/>
</dbReference>
<dbReference type="FunFam" id="1.20.120.810:FF:000001">
    <property type="entry name" value="Vinculin a"/>
    <property type="match status" value="1"/>
</dbReference>
<evidence type="ECO:0000256" key="15">
    <source>
        <dbReference type="ARBA" id="ARBA00023139"/>
    </source>
</evidence>
<evidence type="ECO:0000256" key="1">
    <source>
        <dbReference type="ARBA" id="ARBA00004188"/>
    </source>
</evidence>
<dbReference type="FunFam" id="1.20.120.230:FF:000041">
    <property type="entry name" value="Vinculin"/>
    <property type="match status" value="1"/>
</dbReference>
<dbReference type="AlphaFoldDB" id="A0A8C9TY12"/>
<evidence type="ECO:0000313" key="25">
    <source>
        <dbReference type="Proteomes" id="UP000694397"/>
    </source>
</evidence>
<dbReference type="FunFam" id="1.20.120.810:FF:000002">
    <property type="entry name" value="Vinculin b"/>
    <property type="match status" value="1"/>
</dbReference>
<dbReference type="InterPro" id="IPR006077">
    <property type="entry name" value="Vinculin/catenin"/>
</dbReference>
<comment type="subcellular location">
    <subcellularLocation>
        <location evidence="5">Cell junction</location>
        <location evidence="5">Adherens junction</location>
    </subcellularLocation>
    <subcellularLocation>
        <location evidence="3">Cell junction</location>
        <location evidence="3">Focal adhesion</location>
    </subcellularLocation>
    <subcellularLocation>
        <location evidence="4">Cell membrane</location>
        <location evidence="4">Sarcolemma</location>
        <topology evidence="4">Peripheral membrane protein</topology>
        <orientation evidence="4">Cytoplasmic side</orientation>
    </subcellularLocation>
    <subcellularLocation>
        <location evidence="1">Cell projection</location>
        <location evidence="1">Podosome</location>
    </subcellularLocation>
    <subcellularLocation>
        <location evidence="2">Cytoplasm</location>
        <location evidence="2">Cytoskeleton</location>
    </subcellularLocation>
</comment>
<keyword evidence="16" id="KW-0009">Actin-binding</keyword>
<sequence>MPVFHTKTIESILEPVAQQISHLVIMHEEGEVDGKAIPELTGPVAAVQAAVSNLVRVGKETVQTTEDQIMKRDMPPAFIKVENACTKLVQAARMLKADPYSVPARDYLIDGSRGILSGTSDLLLTFDEAEVRKIIRVCKGILEYLTVAEVVESMEDLITYTKNLGPGMTKMAKMIDERQQELTHQEHRVMLVNSMNTVKELLPVLISAIKIFVTTKTAMSPGVEEALKNRNFTVEKMSAEINEIIRVLQLTSWDEDAWANKDTEAMKRALALIDSKMNQAKSWLKDPNAQPGDAGEQAVRQILDEAGKVGELCAGKERREILGTAKTLGQMTDQVSEMRARGQGATPMAMQKAQQVAQGLDVLTGKVENATRKLEAMTNSKQAIARRADAAQNWLADPNGGPEGEENIRALLAEAKKIADLCEDPKERDDIQRSVGEIAGLAAKLSELRRLGKGDTPEARALAKQIATALQNLQSKTNKAVANSRPAKAAVNLEGKMEQAQRWIDNPTVDDRGIGQAAMRGLVAEGRRLANAMLGPHRQELLGKCERVEQLMAQLADLAARGEGDSAQAHAVAQQLQDALKDLKGQMQEAMTQEVSDIFSDTTTPIKLLAVAATAPPDAPNREEVFEERASNFENHAQKLGATAEKAAAVGTANKSTVEGIQAAVKSARELTPQVVSAARILLRNPGNQAAYEHFDTMKNQWIDNMEKMTGLVDEAIDTKSLLDASEEAIKKDIDKCRAAMTNMQPQMLVAGATSIARRANRILLVAKREVENSEDPKFREAVKEASDELSKTISPMVMNAKAVAGNIQDPGLQKGFLDSGFKILGAVAKVREAFQPQEPDFPPPPPSLDQLHLNDELAPPKPPLPEGEVPPPRPPPPEEKDEEFPEQKAGEMVSEPMMVAARQLHDEARKWSSKPETADVGFETAEADLDIDDEDEADDVEFVLPSDNEDDYEPELLLMPTNQPVNQPMLAAARSLHQEARKWSSKGNDIIGAAKRMALLMAEMSRLVRGGSGNKRALIQCAKDIAKASDEVTRLAKEVAKQCTDKRIRTNLAMCLKILSTVKATMLGRTNISEEESEQATEMLVHNAQNLMQSVKETVREAEAASIKIRTDAGFTLRWVRKTPWYQ</sequence>
<evidence type="ECO:0000256" key="5">
    <source>
        <dbReference type="ARBA" id="ARBA00004536"/>
    </source>
</evidence>
<dbReference type="Proteomes" id="UP000694397">
    <property type="component" value="Chromosome 24"/>
</dbReference>
<feature type="region of interest" description="Disordered" evidence="23">
    <location>
        <begin position="837"/>
        <end position="890"/>
    </location>
</feature>
<feature type="compositionally biased region" description="Pro residues" evidence="23">
    <location>
        <begin position="860"/>
        <end position="876"/>
    </location>
</feature>
<dbReference type="GO" id="GO:0005925">
    <property type="term" value="C:focal adhesion"/>
    <property type="evidence" value="ECO:0007669"/>
    <property type="project" value="UniProtKB-SubCell"/>
</dbReference>
<evidence type="ECO:0000256" key="3">
    <source>
        <dbReference type="ARBA" id="ARBA00004246"/>
    </source>
</evidence>
<dbReference type="GO" id="GO:0005198">
    <property type="term" value="F:structural molecule activity"/>
    <property type="evidence" value="ECO:0007669"/>
    <property type="project" value="InterPro"/>
</dbReference>
<proteinExistence type="inferred from homology"/>
<keyword evidence="11" id="KW-0677">Repeat</keyword>
<evidence type="ECO:0000256" key="7">
    <source>
        <dbReference type="ARBA" id="ARBA00014125"/>
    </source>
</evidence>
<evidence type="ECO:0000256" key="16">
    <source>
        <dbReference type="ARBA" id="ARBA00023203"/>
    </source>
</evidence>
<dbReference type="InterPro" id="IPR000633">
    <property type="entry name" value="Vinculin_CS"/>
</dbReference>
<dbReference type="GO" id="GO:0051015">
    <property type="term" value="F:actin filament binding"/>
    <property type="evidence" value="ECO:0007669"/>
    <property type="project" value="InterPro"/>
</dbReference>
<evidence type="ECO:0000313" key="24">
    <source>
        <dbReference type="Ensembl" id="ENSSFOP00015056832.1"/>
    </source>
</evidence>
<keyword evidence="13" id="KW-0965">Cell junction</keyword>
<dbReference type="GO" id="GO:0042383">
    <property type="term" value="C:sarcolemma"/>
    <property type="evidence" value="ECO:0007669"/>
    <property type="project" value="UniProtKB-SubCell"/>
</dbReference>
<evidence type="ECO:0000256" key="19">
    <source>
        <dbReference type="ARBA" id="ARBA00023288"/>
    </source>
</evidence>
<comment type="similarity">
    <text evidence="6">Belongs to the vinculin/alpha-catenin family.</text>
</comment>
<accession>A0A8C9TY12</accession>
<dbReference type="InterPro" id="IPR017997">
    <property type="entry name" value="Vinculin"/>
</dbReference>
<dbReference type="PROSITE" id="PS00664">
    <property type="entry name" value="VINCULIN_2"/>
    <property type="match status" value="2"/>
</dbReference>
<dbReference type="Gene3D" id="1.20.120.810">
    <property type="entry name" value="Vinculin, Vh2 four-helix bundle"/>
    <property type="match status" value="3"/>
</dbReference>
<dbReference type="PRINTS" id="PR00806">
    <property type="entry name" value="VINCULIN"/>
</dbReference>
<dbReference type="SUPFAM" id="SSF47220">
    <property type="entry name" value="alpha-catenin/vinculin-like"/>
    <property type="match status" value="7"/>
</dbReference>
<organism evidence="24 25">
    <name type="scientific">Scleropages formosus</name>
    <name type="common">Asian bonytongue</name>
    <name type="synonym">Osteoglossum formosum</name>
    <dbReference type="NCBI Taxonomy" id="113540"/>
    <lineage>
        <taxon>Eukaryota</taxon>
        <taxon>Metazoa</taxon>
        <taxon>Chordata</taxon>
        <taxon>Craniata</taxon>
        <taxon>Vertebrata</taxon>
        <taxon>Euteleostomi</taxon>
        <taxon>Actinopterygii</taxon>
        <taxon>Neopterygii</taxon>
        <taxon>Teleostei</taxon>
        <taxon>Osteoglossocephala</taxon>
        <taxon>Osteoglossomorpha</taxon>
        <taxon>Osteoglossiformes</taxon>
        <taxon>Osteoglossidae</taxon>
        <taxon>Scleropages</taxon>
    </lineage>
</organism>
<evidence type="ECO:0000256" key="2">
    <source>
        <dbReference type="ARBA" id="ARBA00004245"/>
    </source>
</evidence>
<protein>
    <recommendedName>
        <fullName evidence="7">Vinculin</fullName>
    </recommendedName>
    <alternativeName>
        <fullName evidence="21">Metavinculin</fullName>
    </alternativeName>
</protein>
<dbReference type="GeneTree" id="ENSGT01030000234543"/>
<evidence type="ECO:0000256" key="18">
    <source>
        <dbReference type="ARBA" id="ARBA00023273"/>
    </source>
</evidence>
<dbReference type="Ensembl" id="ENSSFOT00015055651.1">
    <property type="protein sequence ID" value="ENSSFOP00015056832.1"/>
    <property type="gene ID" value="ENSSFOG00015015428.2"/>
</dbReference>
<name>A0A8C9TY12_SCLFO</name>
<gene>
    <name evidence="24" type="primary">VCL</name>
    <name evidence="24" type="synonym">LOC108939667</name>
</gene>
<evidence type="ECO:0000256" key="14">
    <source>
        <dbReference type="ARBA" id="ARBA00023136"/>
    </source>
</evidence>
<evidence type="ECO:0000256" key="21">
    <source>
        <dbReference type="ARBA" id="ARBA00033411"/>
    </source>
</evidence>
<reference evidence="24" key="2">
    <citation type="submission" date="2025-08" db="UniProtKB">
        <authorList>
            <consortium name="Ensembl"/>
        </authorList>
    </citation>
    <scope>IDENTIFICATION</scope>
</reference>
<evidence type="ECO:0000256" key="12">
    <source>
        <dbReference type="ARBA" id="ARBA00022889"/>
    </source>
</evidence>
<evidence type="ECO:0000256" key="9">
    <source>
        <dbReference type="ARBA" id="ARBA00022490"/>
    </source>
</evidence>
<keyword evidence="14" id="KW-0472">Membrane</keyword>
<evidence type="ECO:0000256" key="13">
    <source>
        <dbReference type="ARBA" id="ARBA00022949"/>
    </source>
</evidence>
<evidence type="ECO:0000256" key="10">
    <source>
        <dbReference type="ARBA" id="ARBA00022553"/>
    </source>
</evidence>
<evidence type="ECO:0000256" key="17">
    <source>
        <dbReference type="ARBA" id="ARBA00023212"/>
    </source>
</evidence>
<keyword evidence="12" id="KW-0130">Cell adhesion</keyword>
<dbReference type="Pfam" id="PF01044">
    <property type="entry name" value="Vinculin"/>
    <property type="match status" value="2"/>
</dbReference>
<dbReference type="GO" id="GO:0005912">
    <property type="term" value="C:adherens junction"/>
    <property type="evidence" value="ECO:0007669"/>
    <property type="project" value="UniProtKB-SubCell"/>
</dbReference>
<reference evidence="24 25" key="1">
    <citation type="submission" date="2019-04" db="EMBL/GenBank/DDBJ databases">
        <authorList>
            <consortium name="Wellcome Sanger Institute Data Sharing"/>
        </authorList>
    </citation>
    <scope>NUCLEOTIDE SEQUENCE [LARGE SCALE GENOMIC DNA]</scope>
</reference>
<evidence type="ECO:0000256" key="4">
    <source>
        <dbReference type="ARBA" id="ARBA00004278"/>
    </source>
</evidence>
<evidence type="ECO:0000256" key="20">
    <source>
        <dbReference type="ARBA" id="ARBA00024757"/>
    </source>
</evidence>
<evidence type="ECO:0000256" key="8">
    <source>
        <dbReference type="ARBA" id="ARBA00022475"/>
    </source>
</evidence>
<dbReference type="InterPro" id="IPR036723">
    <property type="entry name" value="Alpha-catenin/vinculin-like_sf"/>
</dbReference>
<evidence type="ECO:0000256" key="11">
    <source>
        <dbReference type="ARBA" id="ARBA00022737"/>
    </source>
</evidence>
<keyword evidence="25" id="KW-1185">Reference proteome</keyword>
<dbReference type="GO" id="GO:0007155">
    <property type="term" value="P:cell adhesion"/>
    <property type="evidence" value="ECO:0007669"/>
    <property type="project" value="UniProtKB-KW"/>
</dbReference>
<dbReference type="Gene3D" id="1.20.120.230">
    <property type="entry name" value="Alpha-catenin/vinculin-like"/>
    <property type="match status" value="2"/>
</dbReference>
<keyword evidence="8" id="KW-1003">Cell membrane</keyword>
<feature type="coiled-coil region" evidence="22">
    <location>
        <begin position="538"/>
        <end position="593"/>
    </location>
</feature>